<keyword evidence="13" id="KW-0808">Transferase</keyword>
<accession>A0A6S6S8I6</accession>
<dbReference type="SUPFAM" id="SSF89095">
    <property type="entry name" value="GatB/YqeY motif"/>
    <property type="match status" value="1"/>
</dbReference>
<dbReference type="GO" id="GO:0005524">
    <property type="term" value="F:ATP binding"/>
    <property type="evidence" value="ECO:0007669"/>
    <property type="project" value="UniProtKB-KW"/>
</dbReference>
<evidence type="ECO:0000256" key="10">
    <source>
        <dbReference type="ARBA" id="ARBA00047913"/>
    </source>
</evidence>
<evidence type="ECO:0000259" key="12">
    <source>
        <dbReference type="SMART" id="SM00845"/>
    </source>
</evidence>
<dbReference type="HAMAP" id="MF_00121">
    <property type="entry name" value="GatB"/>
    <property type="match status" value="1"/>
</dbReference>
<comment type="catalytic activity">
    <reaction evidence="10 11">
        <text>L-glutamyl-tRNA(Gln) + L-glutamine + ATP + H2O = L-glutaminyl-tRNA(Gln) + L-glutamate + ADP + phosphate + H(+)</text>
        <dbReference type="Rhea" id="RHEA:17521"/>
        <dbReference type="Rhea" id="RHEA-COMP:9681"/>
        <dbReference type="Rhea" id="RHEA-COMP:9684"/>
        <dbReference type="ChEBI" id="CHEBI:15377"/>
        <dbReference type="ChEBI" id="CHEBI:15378"/>
        <dbReference type="ChEBI" id="CHEBI:29985"/>
        <dbReference type="ChEBI" id="CHEBI:30616"/>
        <dbReference type="ChEBI" id="CHEBI:43474"/>
        <dbReference type="ChEBI" id="CHEBI:58359"/>
        <dbReference type="ChEBI" id="CHEBI:78520"/>
        <dbReference type="ChEBI" id="CHEBI:78521"/>
        <dbReference type="ChEBI" id="CHEBI:456216"/>
    </reaction>
</comment>
<dbReference type="GO" id="GO:0050567">
    <property type="term" value="F:glutaminyl-tRNA synthase (glutamine-hydrolyzing) activity"/>
    <property type="evidence" value="ECO:0007669"/>
    <property type="project" value="UniProtKB-UniRule"/>
</dbReference>
<gene>
    <name evidence="11" type="primary">gatB</name>
    <name evidence="13" type="ORF">HELGO_WM11051</name>
</gene>
<dbReference type="SMART" id="SM00845">
    <property type="entry name" value="GatB_Yqey"/>
    <property type="match status" value="1"/>
</dbReference>
<organism evidence="13">
    <name type="scientific">uncultured Campylobacterales bacterium</name>
    <dbReference type="NCBI Taxonomy" id="352960"/>
    <lineage>
        <taxon>Bacteria</taxon>
        <taxon>Pseudomonadati</taxon>
        <taxon>Campylobacterota</taxon>
        <taxon>Epsilonproteobacteria</taxon>
        <taxon>Campylobacterales</taxon>
        <taxon>environmental samples</taxon>
    </lineage>
</organism>
<evidence type="ECO:0000256" key="6">
    <source>
        <dbReference type="ARBA" id="ARBA00022840"/>
    </source>
</evidence>
<evidence type="ECO:0000256" key="4">
    <source>
        <dbReference type="ARBA" id="ARBA00022598"/>
    </source>
</evidence>
<dbReference type="AlphaFoldDB" id="A0A6S6S8I6"/>
<sequence length="473" mass="53229">MFETIIGLEVHAQLNTKTKIFCNCATSFGDEPNTNVCPVCLGLPGALPVLNKDALEKSIAFGTAVNSKINDNSIFNRKNYFYPDLPKGYQISQFEVPIVEGGEIIINVDGQDKKIGITRAHLEEDAGKNNHFDSVSKVDLNRACTPLLEIVSEPDMRSSDEAIAYLKKLHQIVRFLDISDANMQEGSFRCDVNISIRPVGDTKLYTRVEIKNMNSFKFIASAIAYEVERQKEAWNNGTYEQDVYQETRLYDVNKNMTKSMRGKEDSADYRYLPEPDLRPVKIPKELWERAVQIPELPEAKKQRLIEDCKLKSDDVDIVVSSPEMAKYFEEMLKSGIKPANAIKWLNVELLARFEGEVNISNSPIKSSKLAILISKIEDNTISNKAAKEVLDYVYENTNIDIDTAIDKLGLKQMSDDSSIIAIIDTVLANNPKMIEQYKSGKDKLFGFFVGQVMKESKGSANPGVVNKLLKERL</sequence>
<comment type="function">
    <text evidence="8 11">Allows the formation of correctly charged Asn-tRNA(Asn) or Gln-tRNA(Gln) through the transamidation of misacylated Asp-tRNA(Asn) or Glu-tRNA(Gln) in organisms which lack either or both of asparaginyl-tRNA or glutaminyl-tRNA synthetases. The reaction takes place in the presence of glutamine and ATP through an activated phospho-Asp-tRNA(Asn) or phospho-Glu-tRNA(Gln).</text>
</comment>
<dbReference type="NCBIfam" id="NF004012">
    <property type="entry name" value="PRK05477.1-2"/>
    <property type="match status" value="1"/>
</dbReference>
<proteinExistence type="inferred from homology"/>
<dbReference type="InterPro" id="IPR023168">
    <property type="entry name" value="GatB_Yqey_C_2"/>
</dbReference>
<evidence type="ECO:0000256" key="8">
    <source>
        <dbReference type="ARBA" id="ARBA00024799"/>
    </source>
</evidence>
<comment type="similarity">
    <text evidence="1 11">Belongs to the GatB/GatE family. GatB subfamily.</text>
</comment>
<dbReference type="NCBIfam" id="NF004014">
    <property type="entry name" value="PRK05477.1-4"/>
    <property type="match status" value="1"/>
</dbReference>
<dbReference type="InterPro" id="IPR003789">
    <property type="entry name" value="Asn/Gln_tRNA_amidoTrase-B-like"/>
</dbReference>
<dbReference type="InterPro" id="IPR014746">
    <property type="entry name" value="Gln_synth/guanido_kin_cat_dom"/>
</dbReference>
<dbReference type="Gene3D" id="1.10.150.380">
    <property type="entry name" value="GatB domain, N-terminal subdomain"/>
    <property type="match status" value="1"/>
</dbReference>
<evidence type="ECO:0000256" key="11">
    <source>
        <dbReference type="HAMAP-Rule" id="MF_00121"/>
    </source>
</evidence>
<dbReference type="Pfam" id="PF02934">
    <property type="entry name" value="GatB_N"/>
    <property type="match status" value="1"/>
</dbReference>
<keyword evidence="5 11" id="KW-0547">Nucleotide-binding</keyword>
<evidence type="ECO:0000313" key="13">
    <source>
        <dbReference type="EMBL" id="CAA6801334.1"/>
    </source>
</evidence>
<dbReference type="Pfam" id="PF02637">
    <property type="entry name" value="GatB_Yqey"/>
    <property type="match status" value="1"/>
</dbReference>
<dbReference type="InterPro" id="IPR017958">
    <property type="entry name" value="Gln-tRNA_amidoTrfase_suB_CS"/>
</dbReference>
<dbReference type="InterPro" id="IPR042114">
    <property type="entry name" value="GatB_C_1"/>
</dbReference>
<dbReference type="PANTHER" id="PTHR11659">
    <property type="entry name" value="GLUTAMYL-TRNA GLN AMIDOTRANSFERASE SUBUNIT B MITOCHONDRIAL AND PROKARYOTIC PET112-RELATED"/>
    <property type="match status" value="1"/>
</dbReference>
<evidence type="ECO:0000256" key="5">
    <source>
        <dbReference type="ARBA" id="ARBA00022741"/>
    </source>
</evidence>
<dbReference type="NCBIfam" id="TIGR00133">
    <property type="entry name" value="gatB"/>
    <property type="match status" value="1"/>
</dbReference>
<dbReference type="InterPro" id="IPR018027">
    <property type="entry name" value="Asn/Gln_amidotransferase"/>
</dbReference>
<comment type="catalytic activity">
    <reaction evidence="9 11">
        <text>L-aspartyl-tRNA(Asn) + L-glutamine + ATP + H2O = L-asparaginyl-tRNA(Asn) + L-glutamate + ADP + phosphate + 2 H(+)</text>
        <dbReference type="Rhea" id="RHEA:14513"/>
        <dbReference type="Rhea" id="RHEA-COMP:9674"/>
        <dbReference type="Rhea" id="RHEA-COMP:9677"/>
        <dbReference type="ChEBI" id="CHEBI:15377"/>
        <dbReference type="ChEBI" id="CHEBI:15378"/>
        <dbReference type="ChEBI" id="CHEBI:29985"/>
        <dbReference type="ChEBI" id="CHEBI:30616"/>
        <dbReference type="ChEBI" id="CHEBI:43474"/>
        <dbReference type="ChEBI" id="CHEBI:58359"/>
        <dbReference type="ChEBI" id="CHEBI:78515"/>
        <dbReference type="ChEBI" id="CHEBI:78516"/>
        <dbReference type="ChEBI" id="CHEBI:456216"/>
    </reaction>
</comment>
<comment type="subunit">
    <text evidence="2 11">Heterotrimer of A, B and C subunits.</text>
</comment>
<dbReference type="GO" id="GO:0006412">
    <property type="term" value="P:translation"/>
    <property type="evidence" value="ECO:0007669"/>
    <property type="project" value="UniProtKB-UniRule"/>
</dbReference>
<dbReference type="GO" id="GO:0016740">
    <property type="term" value="F:transferase activity"/>
    <property type="evidence" value="ECO:0007669"/>
    <property type="project" value="UniProtKB-KW"/>
</dbReference>
<reference evidence="13" key="1">
    <citation type="submission" date="2020-01" db="EMBL/GenBank/DDBJ databases">
        <authorList>
            <person name="Meier V. D."/>
            <person name="Meier V D."/>
        </authorList>
    </citation>
    <scope>NUCLEOTIDE SEQUENCE</scope>
    <source>
        <strain evidence="13">HLG_WM_MAG_12</strain>
    </source>
</reference>
<dbReference type="GO" id="GO:0070681">
    <property type="term" value="P:glutaminyl-tRNAGln biosynthesis via transamidation"/>
    <property type="evidence" value="ECO:0007669"/>
    <property type="project" value="TreeGrafter"/>
</dbReference>
<dbReference type="InterPro" id="IPR004413">
    <property type="entry name" value="GatB"/>
</dbReference>
<feature type="domain" description="Asn/Gln amidotransferase" evidence="12">
    <location>
        <begin position="326"/>
        <end position="473"/>
    </location>
</feature>
<dbReference type="PROSITE" id="PS01234">
    <property type="entry name" value="GATB"/>
    <property type="match status" value="1"/>
</dbReference>
<evidence type="ECO:0000256" key="9">
    <source>
        <dbReference type="ARBA" id="ARBA00047380"/>
    </source>
</evidence>
<evidence type="ECO:0000256" key="3">
    <source>
        <dbReference type="ARBA" id="ARBA00016923"/>
    </source>
</evidence>
<name>A0A6S6S8I6_9BACT</name>
<protein>
    <recommendedName>
        <fullName evidence="3 11">Aspartyl/glutamyl-tRNA(Asn/Gln) amidotransferase subunit B</fullName>
        <shortName evidence="11">Asp/Glu-ADT subunit B</shortName>
        <ecNumber evidence="11">6.3.5.-</ecNumber>
    </recommendedName>
</protein>
<evidence type="ECO:0000256" key="1">
    <source>
        <dbReference type="ARBA" id="ARBA00005306"/>
    </source>
</evidence>
<evidence type="ECO:0000256" key="2">
    <source>
        <dbReference type="ARBA" id="ARBA00011123"/>
    </source>
</evidence>
<evidence type="ECO:0000256" key="7">
    <source>
        <dbReference type="ARBA" id="ARBA00022917"/>
    </source>
</evidence>
<dbReference type="FunFam" id="1.10.10.410:FF:000001">
    <property type="entry name" value="Aspartyl/glutamyl-tRNA(Asn/Gln) amidotransferase subunit B"/>
    <property type="match status" value="1"/>
</dbReference>
<dbReference type="PANTHER" id="PTHR11659:SF0">
    <property type="entry name" value="GLUTAMYL-TRNA(GLN) AMIDOTRANSFERASE SUBUNIT B, MITOCHONDRIAL"/>
    <property type="match status" value="1"/>
</dbReference>
<dbReference type="InterPro" id="IPR006075">
    <property type="entry name" value="Asn/Gln-tRNA_Trfase_suB/E_cat"/>
</dbReference>
<dbReference type="InterPro" id="IPR017959">
    <property type="entry name" value="Asn/Gln-tRNA_amidoTrfase_suB/E"/>
</dbReference>
<dbReference type="EMBL" id="CACVAW010000005">
    <property type="protein sequence ID" value="CAA6801334.1"/>
    <property type="molecule type" value="Genomic_DNA"/>
</dbReference>
<dbReference type="Gene3D" id="1.10.10.410">
    <property type="match status" value="1"/>
</dbReference>
<keyword evidence="7 11" id="KW-0648">Protein biosynthesis</keyword>
<keyword evidence="6 11" id="KW-0067">ATP-binding</keyword>
<dbReference type="EC" id="6.3.5.-" evidence="11"/>
<keyword evidence="4 11" id="KW-0436">Ligase</keyword>
<dbReference type="SUPFAM" id="SSF55931">
    <property type="entry name" value="Glutamine synthetase/guanido kinase"/>
    <property type="match status" value="1"/>
</dbReference>